<proteinExistence type="predicted"/>
<keyword evidence="1" id="KW-1133">Transmembrane helix</keyword>
<gene>
    <name evidence="2" type="ORF">PABY_06310</name>
</gene>
<reference evidence="2 3" key="1">
    <citation type="submission" date="2023-09" db="EMBL/GenBank/DDBJ databases">
        <title>Pyrofollis japonicus gen. nov. sp. nov., a novel member of the family Pyrodictiaceae isolated from the Iheya North hydrothermal field.</title>
        <authorList>
            <person name="Miyazaki U."/>
            <person name="Sanari M."/>
            <person name="Tame A."/>
            <person name="Kitajima M."/>
            <person name="Okamoto A."/>
            <person name="Sawayama S."/>
            <person name="Miyazaki J."/>
            <person name="Takai K."/>
            <person name="Nakagawa S."/>
        </authorList>
    </citation>
    <scope>NUCLEOTIDE SEQUENCE [LARGE SCALE GENOMIC DNA]</scope>
    <source>
        <strain evidence="2 3">AV2</strain>
    </source>
</reference>
<dbReference type="Proteomes" id="UP001341135">
    <property type="component" value="Chromosome"/>
</dbReference>
<feature type="transmembrane region" description="Helical" evidence="1">
    <location>
        <begin position="62"/>
        <end position="83"/>
    </location>
</feature>
<keyword evidence="1" id="KW-0472">Membrane</keyword>
<evidence type="ECO:0000256" key="1">
    <source>
        <dbReference type="SAM" id="Phobius"/>
    </source>
</evidence>
<dbReference type="RefSeq" id="WP_338251833.1">
    <property type="nucleotide sequence ID" value="NZ_AP028907.1"/>
</dbReference>
<feature type="transmembrane region" description="Helical" evidence="1">
    <location>
        <begin position="20"/>
        <end position="42"/>
    </location>
</feature>
<dbReference type="EMBL" id="AP028907">
    <property type="protein sequence ID" value="BES81064.1"/>
    <property type="molecule type" value="Genomic_DNA"/>
</dbReference>
<sequence>MDYPVAVLDRAPRAAEGPPPVGVFIAVFAHLAVYSLPVYLLWKGFGLLRLYRPGYGVGLTGARLEAASLALMALAIAGLALAAGRAASAGCASSLGGYASMLVFAAMALAFAGIVAGFVGTMLVAVGLWRLGSEPCGRMVRAGVALQLAGLPLGFLPWGGLPGEAVWLVGTVLAVLGARRIRGRVQRGRAS</sequence>
<accession>A0ABM8IU30</accession>
<evidence type="ECO:0000313" key="3">
    <source>
        <dbReference type="Proteomes" id="UP001341135"/>
    </source>
</evidence>
<keyword evidence="3" id="KW-1185">Reference proteome</keyword>
<organism evidence="2 3">
    <name type="scientific">Pyrodictium abyssi</name>
    <dbReference type="NCBI Taxonomy" id="54256"/>
    <lineage>
        <taxon>Archaea</taxon>
        <taxon>Thermoproteota</taxon>
        <taxon>Thermoprotei</taxon>
        <taxon>Desulfurococcales</taxon>
        <taxon>Pyrodictiaceae</taxon>
        <taxon>Pyrodictium</taxon>
    </lineage>
</organism>
<evidence type="ECO:0000313" key="2">
    <source>
        <dbReference type="EMBL" id="BES81064.1"/>
    </source>
</evidence>
<protein>
    <submittedName>
        <fullName evidence="2">Uncharacterized protein</fullName>
    </submittedName>
</protein>
<dbReference type="GeneID" id="89288661"/>
<keyword evidence="1" id="KW-0812">Transmembrane</keyword>
<feature type="transmembrane region" description="Helical" evidence="1">
    <location>
        <begin position="103"/>
        <end position="128"/>
    </location>
</feature>
<feature type="transmembrane region" description="Helical" evidence="1">
    <location>
        <begin position="165"/>
        <end position="181"/>
    </location>
</feature>
<name>A0ABM8IU30_9CREN</name>